<evidence type="ECO:0000313" key="4">
    <source>
        <dbReference type="Proteomes" id="UP001497516"/>
    </source>
</evidence>
<protein>
    <recommendedName>
        <fullName evidence="2">F-box domain-containing protein</fullName>
    </recommendedName>
</protein>
<reference evidence="3 4" key="1">
    <citation type="submission" date="2024-04" db="EMBL/GenBank/DDBJ databases">
        <authorList>
            <person name="Fracassetti M."/>
        </authorList>
    </citation>
    <scope>NUCLEOTIDE SEQUENCE [LARGE SCALE GENOMIC DNA]</scope>
</reference>
<evidence type="ECO:0000313" key="3">
    <source>
        <dbReference type="EMBL" id="CAL1409585.1"/>
    </source>
</evidence>
<dbReference type="Pfam" id="PF08268">
    <property type="entry name" value="FBA_3"/>
    <property type="match status" value="1"/>
</dbReference>
<dbReference type="SMART" id="SM00256">
    <property type="entry name" value="FBOX"/>
    <property type="match status" value="1"/>
</dbReference>
<dbReference type="Proteomes" id="UP001497516">
    <property type="component" value="Chromosome 8"/>
</dbReference>
<evidence type="ECO:0000256" key="1">
    <source>
        <dbReference type="SAM" id="MobiDB-lite"/>
    </source>
</evidence>
<dbReference type="SUPFAM" id="SSF81383">
    <property type="entry name" value="F-box domain"/>
    <property type="match status" value="1"/>
</dbReference>
<organism evidence="3 4">
    <name type="scientific">Linum trigynum</name>
    <dbReference type="NCBI Taxonomy" id="586398"/>
    <lineage>
        <taxon>Eukaryota</taxon>
        <taxon>Viridiplantae</taxon>
        <taxon>Streptophyta</taxon>
        <taxon>Embryophyta</taxon>
        <taxon>Tracheophyta</taxon>
        <taxon>Spermatophyta</taxon>
        <taxon>Magnoliopsida</taxon>
        <taxon>eudicotyledons</taxon>
        <taxon>Gunneridae</taxon>
        <taxon>Pentapetalae</taxon>
        <taxon>rosids</taxon>
        <taxon>fabids</taxon>
        <taxon>Malpighiales</taxon>
        <taxon>Linaceae</taxon>
        <taxon>Linum</taxon>
    </lineage>
</organism>
<dbReference type="InterPro" id="IPR036047">
    <property type="entry name" value="F-box-like_dom_sf"/>
</dbReference>
<gene>
    <name evidence="3" type="ORF">LTRI10_LOCUS49070</name>
</gene>
<dbReference type="CDD" id="cd22157">
    <property type="entry name" value="F-box_AtFBW1-like"/>
    <property type="match status" value="1"/>
</dbReference>
<sequence length="423" mass="47989">MSKSNKRLKISAGDQPAETSTLSSTKLPADLVIEIFKKLPAALALARFRCVCRSWRDLLSDPAFLRQILVTEQDSDDSRQIIIFRLTGDREPIFSPCSYDTLLPLSADPPRPVVLPSTRGVGYNSCRIVGYDNGIFCLSNRTQEPNGIHLYNPATSETKALPPSPFTSPERRHSLFCGPMFGFDPTTNDYKLVRLKKAGKRRAGEGVIVRFAEVYSLMRDSWSKVETCGDVDLISRFMTNTAIPIPECHDGKCYLWNREYCCSRMTKVLSFDLAKEAFEVVDVLDPAVEDNGTMFPLHITFSRGSMVAVFSSHRNMGVVLQVWMMLKYGVAASWVKLYDVPGDEDYYMPYRCLGMWKGWKCVFVRRRRKKEVGRSYFGGEVVVFDPRTRDVVDFGVRAYRKDVKIVWNHVPNRVSVVGFADTN</sequence>
<dbReference type="AlphaFoldDB" id="A0AAV2GJ75"/>
<dbReference type="InterPro" id="IPR001810">
    <property type="entry name" value="F-box_dom"/>
</dbReference>
<dbReference type="PROSITE" id="PS50181">
    <property type="entry name" value="FBOX"/>
    <property type="match status" value="1"/>
</dbReference>
<dbReference type="InterPro" id="IPR017451">
    <property type="entry name" value="F-box-assoc_interact_dom"/>
</dbReference>
<feature type="domain" description="F-box" evidence="2">
    <location>
        <begin position="21"/>
        <end position="68"/>
    </location>
</feature>
<dbReference type="InterPro" id="IPR013187">
    <property type="entry name" value="F-box-assoc_dom_typ3"/>
</dbReference>
<dbReference type="Gene3D" id="1.20.1280.50">
    <property type="match status" value="1"/>
</dbReference>
<dbReference type="PANTHER" id="PTHR31672:SF13">
    <property type="entry name" value="F-BOX PROTEIN CPR30-LIKE"/>
    <property type="match status" value="1"/>
</dbReference>
<keyword evidence="4" id="KW-1185">Reference proteome</keyword>
<name>A0AAV2GJ75_9ROSI</name>
<dbReference type="Pfam" id="PF12937">
    <property type="entry name" value="F-box-like"/>
    <property type="match status" value="1"/>
</dbReference>
<dbReference type="PANTHER" id="PTHR31672">
    <property type="entry name" value="BNACNNG10540D PROTEIN"/>
    <property type="match status" value="1"/>
</dbReference>
<accession>A0AAV2GJ75</accession>
<dbReference type="InterPro" id="IPR050796">
    <property type="entry name" value="SCF_F-box_component"/>
</dbReference>
<feature type="region of interest" description="Disordered" evidence="1">
    <location>
        <begin position="1"/>
        <end position="21"/>
    </location>
</feature>
<proteinExistence type="predicted"/>
<dbReference type="NCBIfam" id="TIGR01640">
    <property type="entry name" value="F_box_assoc_1"/>
    <property type="match status" value="1"/>
</dbReference>
<dbReference type="EMBL" id="OZ034821">
    <property type="protein sequence ID" value="CAL1409585.1"/>
    <property type="molecule type" value="Genomic_DNA"/>
</dbReference>
<evidence type="ECO:0000259" key="2">
    <source>
        <dbReference type="PROSITE" id="PS50181"/>
    </source>
</evidence>